<dbReference type="RefSeq" id="WP_041608832.1">
    <property type="nucleotide sequence ID" value="NC_014145.1"/>
</dbReference>
<evidence type="ECO:0000256" key="1">
    <source>
        <dbReference type="SAM" id="MobiDB-lite"/>
    </source>
</evidence>
<organism evidence="3 4">
    <name type="scientific">Thiomonas arsenitoxydans (strain DSM 22701 / CIP 110005 / 3As)</name>
    <dbReference type="NCBI Taxonomy" id="426114"/>
    <lineage>
        <taxon>Bacteria</taxon>
        <taxon>Pseudomonadati</taxon>
        <taxon>Pseudomonadota</taxon>
        <taxon>Betaproteobacteria</taxon>
        <taxon>Burkholderiales</taxon>
        <taxon>Thiomonas</taxon>
    </lineage>
</organism>
<name>A0ABP1Z276_THIA3</name>
<evidence type="ECO:0000313" key="4">
    <source>
        <dbReference type="Proteomes" id="UP000078599"/>
    </source>
</evidence>
<accession>A0ABP1Z276</accession>
<gene>
    <name evidence="3" type="ORF">THICB1_110398</name>
</gene>
<evidence type="ECO:0000259" key="2">
    <source>
        <dbReference type="PROSITE" id="PS50914"/>
    </source>
</evidence>
<proteinExistence type="predicted"/>
<protein>
    <recommendedName>
        <fullName evidence="2">BON domain-containing protein</fullName>
    </recommendedName>
</protein>
<dbReference type="Proteomes" id="UP000078599">
    <property type="component" value="Unassembled WGS sequence"/>
</dbReference>
<dbReference type="Pfam" id="PF04972">
    <property type="entry name" value="BON"/>
    <property type="match status" value="1"/>
</dbReference>
<dbReference type="Gene3D" id="3.30.1340.30">
    <property type="match status" value="1"/>
</dbReference>
<sequence length="110" mass="12176">MSTTSPMRYPLRPAGTERPRSNTPRPTLPAAPDDADQRLRAQVLERLSQTSLRHLGIQIEVQAGLVRLCGTLRDPKLRTHAEWLVFTTAGVQAVCSDWQIDPGRAPSSPH</sequence>
<dbReference type="PROSITE" id="PS50914">
    <property type="entry name" value="BON"/>
    <property type="match status" value="1"/>
</dbReference>
<keyword evidence="4" id="KW-1185">Reference proteome</keyword>
<evidence type="ECO:0000313" key="3">
    <source>
        <dbReference type="EMBL" id="CQR28349.1"/>
    </source>
</evidence>
<feature type="region of interest" description="Disordered" evidence="1">
    <location>
        <begin position="1"/>
        <end position="35"/>
    </location>
</feature>
<feature type="domain" description="BON" evidence="2">
    <location>
        <begin position="35"/>
        <end position="102"/>
    </location>
</feature>
<dbReference type="InterPro" id="IPR007055">
    <property type="entry name" value="BON_dom"/>
</dbReference>
<reference evidence="3 4" key="1">
    <citation type="submission" date="2015-03" db="EMBL/GenBank/DDBJ databases">
        <authorList>
            <person name="Regsiter A."/>
            <person name="william w."/>
        </authorList>
    </citation>
    <scope>NUCLEOTIDE SEQUENCE [LARGE SCALE GENOMIC DNA]</scope>
    <source>
        <strain evidence="3 4">CB1</strain>
    </source>
</reference>
<comment type="caution">
    <text evidence="3">The sequence shown here is derived from an EMBL/GenBank/DDBJ whole genome shotgun (WGS) entry which is preliminary data.</text>
</comment>
<dbReference type="EMBL" id="CTRI01000003">
    <property type="protein sequence ID" value="CQR28349.1"/>
    <property type="molecule type" value="Genomic_DNA"/>
</dbReference>